<evidence type="ECO:0000256" key="1">
    <source>
        <dbReference type="ARBA" id="ARBA00006270"/>
    </source>
</evidence>
<dbReference type="SMART" id="SM00175">
    <property type="entry name" value="RAB"/>
    <property type="match status" value="1"/>
</dbReference>
<dbReference type="SMART" id="SM00176">
    <property type="entry name" value="RAN"/>
    <property type="match status" value="1"/>
</dbReference>
<keyword evidence="10" id="KW-1185">Reference proteome</keyword>
<feature type="compositionally biased region" description="Low complexity" evidence="8">
    <location>
        <begin position="310"/>
        <end position="319"/>
    </location>
</feature>
<gene>
    <name evidence="9" type="ORF">KC01_LOCUS29956</name>
</gene>
<dbReference type="PROSITE" id="PS51420">
    <property type="entry name" value="RHO"/>
    <property type="match status" value="1"/>
</dbReference>
<keyword evidence="6" id="KW-0636">Prenylation</keyword>
<evidence type="ECO:0000256" key="8">
    <source>
        <dbReference type="SAM" id="MobiDB-lite"/>
    </source>
</evidence>
<comment type="subcellular location">
    <subcellularLocation>
        <location evidence="7">Endomembrane system</location>
        <topology evidence="7">Lipid-anchor</topology>
    </subcellularLocation>
</comment>
<comment type="similarity">
    <text evidence="1">Belongs to the small GTPase superfamily. Rab family.</text>
</comment>
<dbReference type="PROSITE" id="PS51419">
    <property type="entry name" value="RAB"/>
    <property type="match status" value="1"/>
</dbReference>
<dbReference type="GO" id="GO:0003924">
    <property type="term" value="F:GTPase activity"/>
    <property type="evidence" value="ECO:0007669"/>
    <property type="project" value="InterPro"/>
</dbReference>
<dbReference type="Gene3D" id="3.40.50.300">
    <property type="entry name" value="P-loop containing nucleotide triphosphate hydrolases"/>
    <property type="match status" value="1"/>
</dbReference>
<dbReference type="CDD" id="cd04115">
    <property type="entry name" value="Rab33B_Rab33A"/>
    <property type="match status" value="1"/>
</dbReference>
<name>A0AAV2LRX8_KNICA</name>
<dbReference type="PROSITE" id="PS51421">
    <property type="entry name" value="RAS"/>
    <property type="match status" value="1"/>
</dbReference>
<evidence type="ECO:0000313" key="10">
    <source>
        <dbReference type="Proteomes" id="UP001497482"/>
    </source>
</evidence>
<dbReference type="NCBIfam" id="TIGR00231">
    <property type="entry name" value="small_GTP"/>
    <property type="match status" value="1"/>
</dbReference>
<keyword evidence="4" id="KW-0472">Membrane</keyword>
<evidence type="ECO:0000313" key="9">
    <source>
        <dbReference type="EMBL" id="CAL1602142.1"/>
    </source>
</evidence>
<dbReference type="InterPro" id="IPR005225">
    <property type="entry name" value="Small_GTP-bd"/>
</dbReference>
<organism evidence="9 10">
    <name type="scientific">Knipowitschia caucasica</name>
    <name type="common">Caucasian dwarf goby</name>
    <name type="synonym">Pomatoschistus caucasicus</name>
    <dbReference type="NCBI Taxonomy" id="637954"/>
    <lineage>
        <taxon>Eukaryota</taxon>
        <taxon>Metazoa</taxon>
        <taxon>Chordata</taxon>
        <taxon>Craniata</taxon>
        <taxon>Vertebrata</taxon>
        <taxon>Euteleostomi</taxon>
        <taxon>Actinopterygii</taxon>
        <taxon>Neopterygii</taxon>
        <taxon>Teleostei</taxon>
        <taxon>Neoteleostei</taxon>
        <taxon>Acanthomorphata</taxon>
        <taxon>Gobiaria</taxon>
        <taxon>Gobiiformes</taxon>
        <taxon>Gobioidei</taxon>
        <taxon>Gobiidae</taxon>
        <taxon>Gobiinae</taxon>
        <taxon>Knipowitschia</taxon>
    </lineage>
</organism>
<dbReference type="SMART" id="SM00177">
    <property type="entry name" value="ARF"/>
    <property type="match status" value="1"/>
</dbReference>
<proteinExistence type="inferred from homology"/>
<feature type="compositionally biased region" description="Basic and acidic residues" evidence="8">
    <location>
        <begin position="327"/>
        <end position="337"/>
    </location>
</feature>
<dbReference type="PANTHER" id="PTHR47978">
    <property type="match status" value="1"/>
</dbReference>
<evidence type="ECO:0000256" key="7">
    <source>
        <dbReference type="ARBA" id="ARBA00037868"/>
    </source>
</evidence>
<dbReference type="SMART" id="SM00174">
    <property type="entry name" value="RHO"/>
    <property type="match status" value="1"/>
</dbReference>
<sequence length="337" mass="36605">MESSLEFSSSLGSVSSLLSRHRTFKVLMIGDSGVGKTCLTHRLCAGEFPSRVEATIGVDFRERTVEIDGENIKLQLWDTAGQERFRKSMVPHYYRNVHAVLFIYDVTCPATFTGLSSWIEECRQNSLGQDIPRFLVGNKSDLRDPSRADLQVNQQMAMSFAKSHRMGFFETSAKMSPKKLSKMSQQEGEAPFQRDLVEDIANCAENSPISCSRSYPRIMFCRRALQRVGPLARCALQPTTTTIPVRHMAFGIPGGSTNLALVVLCGGGLTAAAVYAYRAVSGEESPAKAPEAAPEAALVAEPAPVVEAVPEPAPAAAEPEPTPEPVAEPKVEKAIGM</sequence>
<dbReference type="Pfam" id="PF00071">
    <property type="entry name" value="Ras"/>
    <property type="match status" value="1"/>
</dbReference>
<reference evidence="9 10" key="1">
    <citation type="submission" date="2024-04" db="EMBL/GenBank/DDBJ databases">
        <authorList>
            <person name="Waldvogel A.-M."/>
            <person name="Schoenle A."/>
        </authorList>
    </citation>
    <scope>NUCLEOTIDE SEQUENCE [LARGE SCALE GENOMIC DNA]</scope>
</reference>
<keyword evidence="5" id="KW-0449">Lipoprotein</keyword>
<dbReference type="Proteomes" id="UP001497482">
    <property type="component" value="Chromosome 3"/>
</dbReference>
<dbReference type="GO" id="GO:0012505">
    <property type="term" value="C:endomembrane system"/>
    <property type="evidence" value="ECO:0007669"/>
    <property type="project" value="UniProtKB-SubCell"/>
</dbReference>
<keyword evidence="3" id="KW-0342">GTP-binding</keyword>
<keyword evidence="2" id="KW-0547">Nucleotide-binding</keyword>
<evidence type="ECO:0000256" key="4">
    <source>
        <dbReference type="ARBA" id="ARBA00023136"/>
    </source>
</evidence>
<dbReference type="InterPro" id="IPR027417">
    <property type="entry name" value="P-loop_NTPase"/>
</dbReference>
<feature type="region of interest" description="Disordered" evidence="8">
    <location>
        <begin position="310"/>
        <end position="337"/>
    </location>
</feature>
<protein>
    <submittedName>
        <fullName evidence="9">Uncharacterized protein</fullName>
    </submittedName>
</protein>
<dbReference type="FunFam" id="3.40.50.300:FF:002685">
    <property type="entry name" value="RAB33A, member RAS oncogene family"/>
    <property type="match status" value="1"/>
</dbReference>
<dbReference type="PRINTS" id="PR00449">
    <property type="entry name" value="RASTRNSFRMNG"/>
</dbReference>
<dbReference type="EMBL" id="OZ035825">
    <property type="protein sequence ID" value="CAL1602142.1"/>
    <property type="molecule type" value="Genomic_DNA"/>
</dbReference>
<dbReference type="InterPro" id="IPR001806">
    <property type="entry name" value="Small_GTPase"/>
</dbReference>
<dbReference type="InterPro" id="IPR041822">
    <property type="entry name" value="Rab33A/B"/>
</dbReference>
<dbReference type="GO" id="GO:0032482">
    <property type="term" value="P:Rab protein signal transduction"/>
    <property type="evidence" value="ECO:0007669"/>
    <property type="project" value="InterPro"/>
</dbReference>
<evidence type="ECO:0000256" key="5">
    <source>
        <dbReference type="ARBA" id="ARBA00023288"/>
    </source>
</evidence>
<dbReference type="AlphaFoldDB" id="A0AAV2LRX8"/>
<dbReference type="GO" id="GO:0005525">
    <property type="term" value="F:GTP binding"/>
    <property type="evidence" value="ECO:0007669"/>
    <property type="project" value="UniProtKB-KW"/>
</dbReference>
<dbReference type="SMART" id="SM00173">
    <property type="entry name" value="RAS"/>
    <property type="match status" value="1"/>
</dbReference>
<evidence type="ECO:0000256" key="2">
    <source>
        <dbReference type="ARBA" id="ARBA00022741"/>
    </source>
</evidence>
<dbReference type="SUPFAM" id="SSF52540">
    <property type="entry name" value="P-loop containing nucleoside triphosphate hydrolases"/>
    <property type="match status" value="1"/>
</dbReference>
<accession>A0AAV2LRX8</accession>
<evidence type="ECO:0000256" key="3">
    <source>
        <dbReference type="ARBA" id="ARBA00023134"/>
    </source>
</evidence>
<evidence type="ECO:0000256" key="6">
    <source>
        <dbReference type="ARBA" id="ARBA00023289"/>
    </source>
</evidence>